<accession>A0ABQ4JMW6</accession>
<proteinExistence type="predicted"/>
<evidence type="ECO:0000259" key="2">
    <source>
        <dbReference type="Pfam" id="PF13340"/>
    </source>
</evidence>
<sequence length="259" mass="29359">MTDAQWAIIEPLLPAPGNTGGRGGRPEKHSRRLVLDAIFYLVRGGIAWRQLPVGFPPPTTVYDRFRAWAKAGVWQVIHDALRDLVRVYEGRDPQPTAAIIDSQSVRGADTVPRTSRGYDAGKKINGTKRHLAVDTSGLLLAVIVTIAGLQDRDAAHRLLTRLRERFTTIALVWADAGYTGRLLVWARNVLHLSIQIVKRTDPGFVVLPRRWVIERTFAWISKHRRCVRDYETKPDHHEAMIHIAMIMTMSRRLARTGNW</sequence>
<dbReference type="PANTHER" id="PTHR30007:SF0">
    <property type="entry name" value="TRANSPOSASE"/>
    <property type="match status" value="1"/>
</dbReference>
<protein>
    <submittedName>
        <fullName evidence="3">DDE transposase</fullName>
    </submittedName>
</protein>
<evidence type="ECO:0000313" key="4">
    <source>
        <dbReference type="Proteomes" id="UP000653076"/>
    </source>
</evidence>
<gene>
    <name evidence="3" type="ORF">Vqi01_60090</name>
</gene>
<dbReference type="InterPro" id="IPR002559">
    <property type="entry name" value="Transposase_11"/>
</dbReference>
<dbReference type="Pfam" id="PF01609">
    <property type="entry name" value="DDE_Tnp_1"/>
    <property type="match status" value="1"/>
</dbReference>
<dbReference type="NCBIfam" id="NF033580">
    <property type="entry name" value="transpos_IS5_3"/>
    <property type="match status" value="1"/>
</dbReference>
<comment type="caution">
    <text evidence="3">The sequence shown here is derived from an EMBL/GenBank/DDBJ whole genome shotgun (WGS) entry which is preliminary data.</text>
</comment>
<reference evidence="3 4" key="1">
    <citation type="submission" date="2021-01" db="EMBL/GenBank/DDBJ databases">
        <title>Whole genome shotgun sequence of Verrucosispora qiuiae NBRC 106684.</title>
        <authorList>
            <person name="Komaki H."/>
            <person name="Tamura T."/>
        </authorList>
    </citation>
    <scope>NUCLEOTIDE SEQUENCE [LARGE SCALE GENOMIC DNA]</scope>
    <source>
        <strain evidence="3 4">NBRC 106684</strain>
    </source>
</reference>
<feature type="domain" description="Transposase IS4-like" evidence="1">
    <location>
        <begin position="94"/>
        <end position="248"/>
    </location>
</feature>
<feature type="domain" description="Insertion element IS402-like" evidence="2">
    <location>
        <begin position="1"/>
        <end position="78"/>
    </location>
</feature>
<keyword evidence="4" id="KW-1185">Reference proteome</keyword>
<organism evidence="3 4">
    <name type="scientific">Micromonospora qiuiae</name>
    <dbReference type="NCBI Taxonomy" id="502268"/>
    <lineage>
        <taxon>Bacteria</taxon>
        <taxon>Bacillati</taxon>
        <taxon>Actinomycetota</taxon>
        <taxon>Actinomycetes</taxon>
        <taxon>Micromonosporales</taxon>
        <taxon>Micromonosporaceae</taxon>
        <taxon>Micromonospora</taxon>
    </lineage>
</organism>
<dbReference type="InterPro" id="IPR025161">
    <property type="entry name" value="IS402-like_dom"/>
</dbReference>
<dbReference type="PANTHER" id="PTHR30007">
    <property type="entry name" value="PHP DOMAIN PROTEIN"/>
    <property type="match status" value="1"/>
</dbReference>
<dbReference type="Pfam" id="PF13340">
    <property type="entry name" value="DUF4096"/>
    <property type="match status" value="1"/>
</dbReference>
<dbReference type="EMBL" id="BOPC01000187">
    <property type="protein sequence ID" value="GIJ30847.1"/>
    <property type="molecule type" value="Genomic_DNA"/>
</dbReference>
<name>A0ABQ4JMW6_9ACTN</name>
<dbReference type="Proteomes" id="UP000653076">
    <property type="component" value="Unassembled WGS sequence"/>
</dbReference>
<evidence type="ECO:0000313" key="3">
    <source>
        <dbReference type="EMBL" id="GIJ30847.1"/>
    </source>
</evidence>
<evidence type="ECO:0000259" key="1">
    <source>
        <dbReference type="Pfam" id="PF01609"/>
    </source>
</evidence>